<name>A0AAV0NBY0_9ROSI</name>
<protein>
    <recommendedName>
        <fullName evidence="10">Prenyltransferase alpha-alpha toroid domain-containing protein</fullName>
    </recommendedName>
</protein>
<dbReference type="EMBL" id="CAMGYJ010000008">
    <property type="protein sequence ID" value="CAI0455967.1"/>
    <property type="molecule type" value="Genomic_DNA"/>
</dbReference>
<dbReference type="PANTHER" id="PTHR11774">
    <property type="entry name" value="GERANYLGERANYL TRANSFERASE TYPE BETA SUBUNIT"/>
    <property type="match status" value="1"/>
</dbReference>
<keyword evidence="6" id="KW-0677">Repeat</keyword>
<evidence type="ECO:0000256" key="3">
    <source>
        <dbReference type="ARBA" id="ARBA00022602"/>
    </source>
</evidence>
<sequence length="501" mass="56053">MEGEGTATGRQRRATASQLDQWTVQDQVFKIYGAFASIPRSAQSVILELQRDKHVEYLTRGLQQLGPSFVVLDAKCVLLPSSFDLGFATGSCTQLLYLGNQLTMNWRIMPSTFLAVVRIQMVAMGVDQGRQVAETFALYWIGRRMVAVLWLLMYLFSYSRFFVFRCLILQQRMLQSILLSLWADIKRCRQLIGGQDNLYKFLSRMKDSSGAFRMHDAGEIDVRACYTAISVASILNILDDELAKGVGNYILSCQTYEGGIAGEPGSEAHGGYTFCGLAAMVLINQANSLDLASLIDWVAFRQGVECGFQGRTNKLVDGCYSFWQGGVFALLQRLPAFGGEGFGTSDVEVEWVSDSTSEGDDEDRDSSDDNEALHPEPDQEGHQSSSHSPESSTAVHIHHSRHNQLEPLFHTMALQQYIVLCSQEQEGGFRDKPGKARDYYHTCYCLSGLSVCQYSRSKNENSPPLPTSVLGPYSNLLEPIHPLYNVVSRQYHDAREFFSKY</sequence>
<organism evidence="11 12">
    <name type="scientific">Linum tenue</name>
    <dbReference type="NCBI Taxonomy" id="586396"/>
    <lineage>
        <taxon>Eukaryota</taxon>
        <taxon>Viridiplantae</taxon>
        <taxon>Streptophyta</taxon>
        <taxon>Embryophyta</taxon>
        <taxon>Tracheophyta</taxon>
        <taxon>Spermatophyta</taxon>
        <taxon>Magnoliopsida</taxon>
        <taxon>eudicotyledons</taxon>
        <taxon>Gunneridae</taxon>
        <taxon>Pentapetalae</taxon>
        <taxon>rosids</taxon>
        <taxon>fabids</taxon>
        <taxon>Malpighiales</taxon>
        <taxon>Linaceae</taxon>
        <taxon>Linum</taxon>
    </lineage>
</organism>
<keyword evidence="12" id="KW-1185">Reference proteome</keyword>
<evidence type="ECO:0000256" key="6">
    <source>
        <dbReference type="ARBA" id="ARBA00022737"/>
    </source>
</evidence>
<dbReference type="PANTHER" id="PTHR11774:SF6">
    <property type="entry name" value="PROTEIN FARNESYLTRANSFERASE SUBUNIT BETA"/>
    <property type="match status" value="1"/>
</dbReference>
<reference evidence="11" key="1">
    <citation type="submission" date="2022-08" db="EMBL/GenBank/DDBJ databases">
        <authorList>
            <person name="Gutierrez-Valencia J."/>
        </authorList>
    </citation>
    <scope>NUCLEOTIDE SEQUENCE</scope>
</reference>
<evidence type="ECO:0000313" key="11">
    <source>
        <dbReference type="EMBL" id="CAI0455967.1"/>
    </source>
</evidence>
<feature type="compositionally biased region" description="Acidic residues" evidence="8">
    <location>
        <begin position="352"/>
        <end position="370"/>
    </location>
</feature>
<dbReference type="Gene3D" id="1.50.10.20">
    <property type="match status" value="2"/>
</dbReference>
<dbReference type="InterPro" id="IPR045089">
    <property type="entry name" value="PGGT1B-like"/>
</dbReference>
<evidence type="ECO:0000313" key="12">
    <source>
        <dbReference type="Proteomes" id="UP001154282"/>
    </source>
</evidence>
<keyword evidence="9" id="KW-1133">Transmembrane helix</keyword>
<dbReference type="GO" id="GO:0004660">
    <property type="term" value="F:protein farnesyltransferase activity"/>
    <property type="evidence" value="ECO:0007669"/>
    <property type="project" value="TreeGrafter"/>
</dbReference>
<dbReference type="GO" id="GO:0005965">
    <property type="term" value="C:protein farnesyltransferase complex"/>
    <property type="evidence" value="ECO:0007669"/>
    <property type="project" value="TreeGrafter"/>
</dbReference>
<feature type="transmembrane region" description="Helical" evidence="9">
    <location>
        <begin position="146"/>
        <end position="168"/>
    </location>
</feature>
<dbReference type="AlphaFoldDB" id="A0AAV0NBY0"/>
<dbReference type="GO" id="GO:0046872">
    <property type="term" value="F:metal ion binding"/>
    <property type="evidence" value="ECO:0007669"/>
    <property type="project" value="UniProtKB-KW"/>
</dbReference>
<proteinExistence type="inferred from homology"/>
<keyword evidence="5" id="KW-0479">Metal-binding</keyword>
<keyword evidence="4" id="KW-0808">Transferase</keyword>
<keyword evidence="9" id="KW-0812">Transmembrane</keyword>
<gene>
    <name evidence="11" type="ORF">LITE_LOCUS32577</name>
</gene>
<feature type="compositionally biased region" description="Basic and acidic residues" evidence="8">
    <location>
        <begin position="371"/>
        <end position="381"/>
    </location>
</feature>
<evidence type="ECO:0000256" key="5">
    <source>
        <dbReference type="ARBA" id="ARBA00022723"/>
    </source>
</evidence>
<dbReference type="InterPro" id="IPR001330">
    <property type="entry name" value="Prenyltrans"/>
</dbReference>
<evidence type="ECO:0000256" key="2">
    <source>
        <dbReference type="ARBA" id="ARBA00010497"/>
    </source>
</evidence>
<keyword evidence="3" id="KW-0637">Prenyltransferase</keyword>
<evidence type="ECO:0000256" key="9">
    <source>
        <dbReference type="SAM" id="Phobius"/>
    </source>
</evidence>
<comment type="cofactor">
    <cofactor evidence="1">
        <name>Zn(2+)</name>
        <dbReference type="ChEBI" id="CHEBI:29105"/>
    </cofactor>
</comment>
<evidence type="ECO:0000256" key="1">
    <source>
        <dbReference type="ARBA" id="ARBA00001947"/>
    </source>
</evidence>
<evidence type="ECO:0000256" key="4">
    <source>
        <dbReference type="ARBA" id="ARBA00022679"/>
    </source>
</evidence>
<feature type="region of interest" description="Disordered" evidence="8">
    <location>
        <begin position="352"/>
        <end position="399"/>
    </location>
</feature>
<dbReference type="Proteomes" id="UP001154282">
    <property type="component" value="Unassembled WGS sequence"/>
</dbReference>
<comment type="similarity">
    <text evidence="2">Belongs to the protein prenyltransferase subunit beta family.</text>
</comment>
<evidence type="ECO:0000259" key="10">
    <source>
        <dbReference type="Pfam" id="PF00432"/>
    </source>
</evidence>
<keyword evidence="7" id="KW-0862">Zinc</keyword>
<evidence type="ECO:0000256" key="7">
    <source>
        <dbReference type="ARBA" id="ARBA00022833"/>
    </source>
</evidence>
<dbReference type="Pfam" id="PF00432">
    <property type="entry name" value="Prenyltrans"/>
    <property type="match status" value="2"/>
</dbReference>
<comment type="caution">
    <text evidence="11">The sequence shown here is derived from an EMBL/GenBank/DDBJ whole genome shotgun (WGS) entry which is preliminary data.</text>
</comment>
<feature type="domain" description="Prenyltransferase alpha-alpha toroid" evidence="10">
    <location>
        <begin position="49"/>
        <end position="75"/>
    </location>
</feature>
<dbReference type="SUPFAM" id="SSF48239">
    <property type="entry name" value="Terpenoid cyclases/Protein prenyltransferases"/>
    <property type="match status" value="1"/>
</dbReference>
<evidence type="ECO:0000256" key="8">
    <source>
        <dbReference type="SAM" id="MobiDB-lite"/>
    </source>
</evidence>
<keyword evidence="9" id="KW-0472">Membrane</keyword>
<accession>A0AAV0NBY0</accession>
<dbReference type="InterPro" id="IPR008930">
    <property type="entry name" value="Terpenoid_cyclase/PrenylTrfase"/>
</dbReference>
<feature type="domain" description="Prenyltransferase alpha-alpha toroid" evidence="10">
    <location>
        <begin position="195"/>
        <end position="486"/>
    </location>
</feature>